<feature type="compositionally biased region" description="Basic and acidic residues" evidence="3">
    <location>
        <begin position="393"/>
        <end position="413"/>
    </location>
</feature>
<protein>
    <recommendedName>
        <fullName evidence="4">RRM domain-containing protein</fullName>
    </recommendedName>
</protein>
<keyword evidence="1 2" id="KW-0694">RNA-binding</keyword>
<comment type="caution">
    <text evidence="5">The sequence shown here is derived from an EMBL/GenBank/DDBJ whole genome shotgun (WGS) entry which is preliminary data.</text>
</comment>
<feature type="compositionally biased region" description="Basic residues" evidence="3">
    <location>
        <begin position="296"/>
        <end position="310"/>
    </location>
</feature>
<evidence type="ECO:0000259" key="4">
    <source>
        <dbReference type="PROSITE" id="PS50102"/>
    </source>
</evidence>
<sequence length="442" mass="49164">MSRDTMSSSSELKAEKKRKRKVLAEEQELEIDVNLPEPPSKKAKRKEKKSKTKTPKAEVPKSEEREAAVDDVHPARKAQVSVAPAVKKEETSKRSDYGVWIGNLSFKTTKDALRRFLLDRGGIDESSITRVHLPMNDRQQNKGFAYIDFNSEVVLNIALTLSEKLVDGRKVLIKNAKSFDGRPEKTKADKDAAENGVVSQKPASKRVFVGNLGFDMTRDELAEHFAQAGQVADVFLATFEDSGKCKGFGWVTFADTEASTNAVRGFIWKKSEGQPDESEESEDDIKSEDEDQKGDAKKKSKTKRKAHKPRKWFINKVNGRLLRCEFAEDKETRYNKRFGKGAPGKGRSFAESDANAGADDDDDDGGVSLEALAADAAAARDAPKKRDPKMKKLSKDERQDARRKQQEFKRDARNTAPGKALANAPRNVGAIVEAQGKKITFD</sequence>
<dbReference type="Proteomes" id="UP000073492">
    <property type="component" value="Unassembled WGS sequence"/>
</dbReference>
<evidence type="ECO:0000256" key="3">
    <source>
        <dbReference type="SAM" id="MobiDB-lite"/>
    </source>
</evidence>
<dbReference type="EMBL" id="LFZO01000153">
    <property type="protein sequence ID" value="KXT12385.1"/>
    <property type="molecule type" value="Genomic_DNA"/>
</dbReference>
<dbReference type="InterPro" id="IPR035979">
    <property type="entry name" value="RBD_domain_sf"/>
</dbReference>
<evidence type="ECO:0000313" key="6">
    <source>
        <dbReference type="Proteomes" id="UP000073492"/>
    </source>
</evidence>
<feature type="region of interest" description="Disordered" evidence="3">
    <location>
        <begin position="266"/>
        <end position="310"/>
    </location>
</feature>
<dbReference type="SUPFAM" id="SSF54928">
    <property type="entry name" value="RNA-binding domain, RBD"/>
    <property type="match status" value="1"/>
</dbReference>
<dbReference type="Pfam" id="PF00076">
    <property type="entry name" value="RRM_1"/>
    <property type="match status" value="2"/>
</dbReference>
<feature type="domain" description="RRM" evidence="4">
    <location>
        <begin position="205"/>
        <end position="283"/>
    </location>
</feature>
<evidence type="ECO:0000256" key="1">
    <source>
        <dbReference type="ARBA" id="ARBA00022884"/>
    </source>
</evidence>
<evidence type="ECO:0000256" key="2">
    <source>
        <dbReference type="PROSITE-ProRule" id="PRU00176"/>
    </source>
</evidence>
<keyword evidence="6" id="KW-1185">Reference proteome</keyword>
<dbReference type="Gene3D" id="3.30.70.330">
    <property type="match status" value="2"/>
</dbReference>
<dbReference type="InterPro" id="IPR000504">
    <property type="entry name" value="RRM_dom"/>
</dbReference>
<feature type="compositionally biased region" description="Acidic residues" evidence="3">
    <location>
        <begin position="274"/>
        <end position="292"/>
    </location>
</feature>
<name>A0A139ICQ8_9PEZI</name>
<feature type="compositionally biased region" description="Basic residues" evidence="3">
    <location>
        <begin position="41"/>
        <end position="54"/>
    </location>
</feature>
<dbReference type="PANTHER" id="PTHR23236:SF95">
    <property type="entry name" value="NUCLEOLAR PROTEIN 13"/>
    <property type="match status" value="1"/>
</dbReference>
<feature type="region of interest" description="Disordered" evidence="3">
    <location>
        <begin position="336"/>
        <end position="429"/>
    </location>
</feature>
<organism evidence="5 6">
    <name type="scientific">Pseudocercospora musae</name>
    <dbReference type="NCBI Taxonomy" id="113226"/>
    <lineage>
        <taxon>Eukaryota</taxon>
        <taxon>Fungi</taxon>
        <taxon>Dikarya</taxon>
        <taxon>Ascomycota</taxon>
        <taxon>Pezizomycotina</taxon>
        <taxon>Dothideomycetes</taxon>
        <taxon>Dothideomycetidae</taxon>
        <taxon>Mycosphaerellales</taxon>
        <taxon>Mycosphaerellaceae</taxon>
        <taxon>Pseudocercospora</taxon>
    </lineage>
</organism>
<feature type="compositionally biased region" description="Basic and acidic residues" evidence="3">
    <location>
        <begin position="55"/>
        <end position="74"/>
    </location>
</feature>
<gene>
    <name evidence="5" type="ORF">AC579_1707</name>
</gene>
<dbReference type="SMART" id="SM00360">
    <property type="entry name" value="RRM"/>
    <property type="match status" value="2"/>
</dbReference>
<feature type="domain" description="RRM" evidence="4">
    <location>
        <begin position="97"/>
        <end position="178"/>
    </location>
</feature>
<reference evidence="5 6" key="1">
    <citation type="submission" date="2015-07" db="EMBL/GenBank/DDBJ databases">
        <title>Comparative genomics of the Sigatoka disease complex on banana suggests a link between parallel evolutionary changes in Pseudocercospora fijiensis and Pseudocercospora eumusae and increased virulence on the banana host.</title>
        <authorList>
            <person name="Chang T.-C."/>
            <person name="Salvucci A."/>
            <person name="Crous P.W."/>
            <person name="Stergiopoulos I."/>
        </authorList>
    </citation>
    <scope>NUCLEOTIDE SEQUENCE [LARGE SCALE GENOMIC DNA]</scope>
    <source>
        <strain evidence="5 6">CBS 116634</strain>
    </source>
</reference>
<dbReference type="OrthoDB" id="18982at2759"/>
<feature type="compositionally biased region" description="Polar residues" evidence="3">
    <location>
        <begin position="1"/>
        <end position="11"/>
    </location>
</feature>
<dbReference type="InterPro" id="IPR012677">
    <property type="entry name" value="Nucleotide-bd_a/b_plait_sf"/>
</dbReference>
<dbReference type="STRING" id="113226.A0A139ICQ8"/>
<feature type="region of interest" description="Disordered" evidence="3">
    <location>
        <begin position="1"/>
        <end position="76"/>
    </location>
</feature>
<dbReference type="PROSITE" id="PS50102">
    <property type="entry name" value="RRM"/>
    <property type="match status" value="2"/>
</dbReference>
<dbReference type="PANTHER" id="PTHR23236">
    <property type="entry name" value="EUKARYOTIC TRANSLATION INITIATION FACTOR 4B/4H"/>
    <property type="match status" value="1"/>
</dbReference>
<proteinExistence type="predicted"/>
<dbReference type="AlphaFoldDB" id="A0A139ICQ8"/>
<dbReference type="GO" id="GO:0003723">
    <property type="term" value="F:RNA binding"/>
    <property type="evidence" value="ECO:0007669"/>
    <property type="project" value="UniProtKB-UniRule"/>
</dbReference>
<dbReference type="GO" id="GO:0005730">
    <property type="term" value="C:nucleolus"/>
    <property type="evidence" value="ECO:0007669"/>
    <property type="project" value="TreeGrafter"/>
</dbReference>
<evidence type="ECO:0000313" key="5">
    <source>
        <dbReference type="EMBL" id="KXT12385.1"/>
    </source>
</evidence>
<accession>A0A139ICQ8</accession>